<keyword evidence="4 5" id="KW-0472">Membrane</keyword>
<keyword evidence="2 5" id="KW-0812">Transmembrane</keyword>
<feature type="transmembrane region" description="Helical" evidence="5">
    <location>
        <begin position="121"/>
        <end position="145"/>
    </location>
</feature>
<dbReference type="GO" id="GO:0043190">
    <property type="term" value="C:ATP-binding cassette (ABC) transporter complex"/>
    <property type="evidence" value="ECO:0007669"/>
    <property type="project" value="InterPro"/>
</dbReference>
<dbReference type="PANTHER" id="PTHR43332">
    <property type="entry name" value="INNER MEMBRANE TRANSPORT PERMEASE YADH-RELATED"/>
    <property type="match status" value="1"/>
</dbReference>
<evidence type="ECO:0000256" key="1">
    <source>
        <dbReference type="ARBA" id="ARBA00004141"/>
    </source>
</evidence>
<dbReference type="Pfam" id="PF01061">
    <property type="entry name" value="ABC2_membrane"/>
    <property type="match status" value="1"/>
</dbReference>
<dbReference type="PANTHER" id="PTHR43332:SF2">
    <property type="entry name" value="INNER MEMBRANE TRANSPORT PERMEASE YADH"/>
    <property type="match status" value="1"/>
</dbReference>
<comment type="similarity">
    <text evidence="5">Belongs to the ABC-2 integral membrane protein family.</text>
</comment>
<feature type="transmembrane region" description="Helical" evidence="5">
    <location>
        <begin position="38"/>
        <end position="61"/>
    </location>
</feature>
<evidence type="ECO:0000313" key="8">
    <source>
        <dbReference type="Proteomes" id="UP000287447"/>
    </source>
</evidence>
<dbReference type="AlphaFoldDB" id="A0A437QPJ1"/>
<feature type="domain" description="ABC transmembrane type-2" evidence="6">
    <location>
        <begin position="37"/>
        <end position="266"/>
    </location>
</feature>
<evidence type="ECO:0000259" key="6">
    <source>
        <dbReference type="PROSITE" id="PS51012"/>
    </source>
</evidence>
<dbReference type="InterPro" id="IPR052522">
    <property type="entry name" value="ABC-2_transport_permease"/>
</dbReference>
<dbReference type="PIRSF" id="PIRSF006648">
    <property type="entry name" value="DrrB"/>
    <property type="match status" value="1"/>
</dbReference>
<dbReference type="InterPro" id="IPR000412">
    <property type="entry name" value="ABC_2_transport"/>
</dbReference>
<gene>
    <name evidence="7" type="ORF">EOI86_14455</name>
</gene>
<dbReference type="InterPro" id="IPR013525">
    <property type="entry name" value="ABC2_TM"/>
</dbReference>
<evidence type="ECO:0000313" key="7">
    <source>
        <dbReference type="EMBL" id="RVU36404.1"/>
    </source>
</evidence>
<keyword evidence="8" id="KW-1185">Reference proteome</keyword>
<evidence type="ECO:0000256" key="2">
    <source>
        <dbReference type="ARBA" id="ARBA00022692"/>
    </source>
</evidence>
<feature type="transmembrane region" description="Helical" evidence="5">
    <location>
        <begin position="240"/>
        <end position="260"/>
    </location>
</feature>
<dbReference type="EMBL" id="SADE01000002">
    <property type="protein sequence ID" value="RVU36404.1"/>
    <property type="molecule type" value="Genomic_DNA"/>
</dbReference>
<evidence type="ECO:0000256" key="5">
    <source>
        <dbReference type="RuleBase" id="RU361157"/>
    </source>
</evidence>
<feature type="transmembrane region" description="Helical" evidence="5">
    <location>
        <begin position="157"/>
        <end position="178"/>
    </location>
</feature>
<comment type="caution">
    <text evidence="7">The sequence shown here is derived from an EMBL/GenBank/DDBJ whole genome shotgun (WGS) entry which is preliminary data.</text>
</comment>
<dbReference type="GO" id="GO:0140359">
    <property type="term" value="F:ABC-type transporter activity"/>
    <property type="evidence" value="ECO:0007669"/>
    <property type="project" value="InterPro"/>
</dbReference>
<sequence length="271" mass="29572">MDSRQTIGVSLTPKRFGTVNWYGLWSLYKKEVHRFLKVFTQTVAAPMVTALLFLAIFTLALGRAVETIGGIPFSQFLAPGLITMAMAQNAFANTSSSVVSAKMQGNIVDVIMPPISPTEFVIAYVMGGVTRGMFVGLTTWIGMSFFVPMEVHSLLHLVYHATTASMMLALLGLIGGIWADKFDHVAAITNFVVTPFAFLSGTFYSISRLPEPFYTLAHYNPFFYMIDGFRYGAIGVSDTAPWIGMAVMAGVNAALGLLAWRMVSTGYKLKA</sequence>
<accession>A0A437QPJ1</accession>
<keyword evidence="5" id="KW-1003">Cell membrane</keyword>
<evidence type="ECO:0000256" key="4">
    <source>
        <dbReference type="ARBA" id="ARBA00023136"/>
    </source>
</evidence>
<evidence type="ECO:0000256" key="3">
    <source>
        <dbReference type="ARBA" id="ARBA00022989"/>
    </source>
</evidence>
<keyword evidence="5" id="KW-0813">Transport</keyword>
<feature type="transmembrane region" description="Helical" evidence="5">
    <location>
        <begin position="185"/>
        <end position="206"/>
    </location>
</feature>
<reference evidence="8" key="1">
    <citation type="submission" date="2019-01" db="EMBL/GenBank/DDBJ databases">
        <title>Gri0909 isolated from a small marine red alga.</title>
        <authorList>
            <person name="Kim J."/>
            <person name="Jeong S.E."/>
            <person name="Jeon C.O."/>
        </authorList>
    </citation>
    <scope>NUCLEOTIDE SEQUENCE [LARGE SCALE GENOMIC DNA]</scope>
    <source>
        <strain evidence="8">Gri0909</strain>
    </source>
</reference>
<dbReference type="PROSITE" id="PS51012">
    <property type="entry name" value="ABC_TM2"/>
    <property type="match status" value="1"/>
</dbReference>
<dbReference type="RefSeq" id="WP_127765880.1">
    <property type="nucleotide sequence ID" value="NZ_SADE01000002.1"/>
</dbReference>
<dbReference type="OrthoDB" id="9804001at2"/>
<dbReference type="Proteomes" id="UP000287447">
    <property type="component" value="Unassembled WGS sequence"/>
</dbReference>
<comment type="caution">
    <text evidence="5">Lacks conserved residue(s) required for the propagation of feature annotation.</text>
</comment>
<dbReference type="PRINTS" id="PR00164">
    <property type="entry name" value="ABC2TRNSPORT"/>
</dbReference>
<keyword evidence="3 5" id="KW-1133">Transmembrane helix</keyword>
<protein>
    <recommendedName>
        <fullName evidence="5">Transport permease protein</fullName>
    </recommendedName>
</protein>
<organism evidence="7 8">
    <name type="scientific">Hwanghaeella grinnelliae</name>
    <dbReference type="NCBI Taxonomy" id="2500179"/>
    <lineage>
        <taxon>Bacteria</taxon>
        <taxon>Pseudomonadati</taxon>
        <taxon>Pseudomonadota</taxon>
        <taxon>Alphaproteobacteria</taxon>
        <taxon>Rhodospirillales</taxon>
        <taxon>Rhodospirillaceae</taxon>
        <taxon>Hwanghaeella</taxon>
    </lineage>
</organism>
<dbReference type="InterPro" id="IPR047817">
    <property type="entry name" value="ABC2_TM_bact-type"/>
</dbReference>
<comment type="subcellular location">
    <subcellularLocation>
        <location evidence="5">Cell inner membrane</location>
        <topology evidence="5">Multi-pass membrane protein</topology>
    </subcellularLocation>
    <subcellularLocation>
        <location evidence="1">Membrane</location>
        <topology evidence="1">Multi-pass membrane protein</topology>
    </subcellularLocation>
</comment>
<proteinExistence type="inferred from homology"/>
<name>A0A437QPJ1_9PROT</name>